<keyword evidence="3" id="KW-0804">Transcription</keyword>
<proteinExistence type="predicted"/>
<keyword evidence="2" id="KW-0238">DNA-binding</keyword>
<evidence type="ECO:0000256" key="2">
    <source>
        <dbReference type="ARBA" id="ARBA00023125"/>
    </source>
</evidence>
<dbReference type="EMBL" id="VSSQ01059587">
    <property type="protein sequence ID" value="MPN13125.1"/>
    <property type="molecule type" value="Genomic_DNA"/>
</dbReference>
<evidence type="ECO:0000256" key="1">
    <source>
        <dbReference type="ARBA" id="ARBA00023015"/>
    </source>
</evidence>
<dbReference type="Gene3D" id="1.10.10.60">
    <property type="entry name" value="Homeodomain-like"/>
    <property type="match status" value="1"/>
</dbReference>
<dbReference type="InterPro" id="IPR018060">
    <property type="entry name" value="HTH_AraC"/>
</dbReference>
<evidence type="ECO:0000259" key="4">
    <source>
        <dbReference type="PROSITE" id="PS01124"/>
    </source>
</evidence>
<protein>
    <submittedName>
        <fullName evidence="5">HTH-type transcriptional activator RhaR</fullName>
    </submittedName>
</protein>
<dbReference type="PANTHER" id="PTHR43280">
    <property type="entry name" value="ARAC-FAMILY TRANSCRIPTIONAL REGULATOR"/>
    <property type="match status" value="1"/>
</dbReference>
<organism evidence="5">
    <name type="scientific">bioreactor metagenome</name>
    <dbReference type="NCBI Taxonomy" id="1076179"/>
    <lineage>
        <taxon>unclassified sequences</taxon>
        <taxon>metagenomes</taxon>
        <taxon>ecological metagenomes</taxon>
    </lineage>
</organism>
<gene>
    <name evidence="5" type="primary">rhaR_154</name>
    <name evidence="5" type="ORF">SDC9_160445</name>
</gene>
<dbReference type="PRINTS" id="PR00032">
    <property type="entry name" value="HTHARAC"/>
</dbReference>
<accession>A0A645FFE6</accession>
<dbReference type="AlphaFoldDB" id="A0A645FFE6"/>
<dbReference type="Pfam" id="PF12833">
    <property type="entry name" value="HTH_18"/>
    <property type="match status" value="1"/>
</dbReference>
<dbReference type="InterPro" id="IPR020449">
    <property type="entry name" value="Tscrpt_reg_AraC-type_HTH"/>
</dbReference>
<sequence>MLVKSEQKEIFEKAIIAGYTPKPDENTINTLRSCAVLVHKLLQSNKQNSGQQILHDLLSAYIGMIAEVYQEGLSPSVTKRSAIITYEFKTLLSANYRSMKQPSQYAAKMNISPIYLYEAVKQTTGQSVSHYIHNEIVIQAKRLLFYTDRSVKEIALELGYEDYAYFTRLFTKTSKLSPTQFRKKHLK</sequence>
<keyword evidence="1" id="KW-0805">Transcription regulation</keyword>
<comment type="caution">
    <text evidence="5">The sequence shown here is derived from an EMBL/GenBank/DDBJ whole genome shotgun (WGS) entry which is preliminary data.</text>
</comment>
<dbReference type="SUPFAM" id="SSF46689">
    <property type="entry name" value="Homeodomain-like"/>
    <property type="match status" value="1"/>
</dbReference>
<name>A0A645FFE6_9ZZZZ</name>
<feature type="domain" description="HTH araC/xylS-type" evidence="4">
    <location>
        <begin position="86"/>
        <end position="184"/>
    </location>
</feature>
<dbReference type="PROSITE" id="PS01124">
    <property type="entry name" value="HTH_ARAC_FAMILY_2"/>
    <property type="match status" value="1"/>
</dbReference>
<dbReference type="PANTHER" id="PTHR43280:SF2">
    <property type="entry name" value="HTH-TYPE TRANSCRIPTIONAL REGULATOR EXSA"/>
    <property type="match status" value="1"/>
</dbReference>
<reference evidence="5" key="1">
    <citation type="submission" date="2019-08" db="EMBL/GenBank/DDBJ databases">
        <authorList>
            <person name="Kucharzyk K."/>
            <person name="Murdoch R.W."/>
            <person name="Higgins S."/>
            <person name="Loffler F."/>
        </authorList>
    </citation>
    <scope>NUCLEOTIDE SEQUENCE</scope>
</reference>
<dbReference type="GO" id="GO:0003700">
    <property type="term" value="F:DNA-binding transcription factor activity"/>
    <property type="evidence" value="ECO:0007669"/>
    <property type="project" value="InterPro"/>
</dbReference>
<dbReference type="GO" id="GO:0043565">
    <property type="term" value="F:sequence-specific DNA binding"/>
    <property type="evidence" value="ECO:0007669"/>
    <property type="project" value="InterPro"/>
</dbReference>
<dbReference type="SMART" id="SM00342">
    <property type="entry name" value="HTH_ARAC"/>
    <property type="match status" value="1"/>
</dbReference>
<evidence type="ECO:0000256" key="3">
    <source>
        <dbReference type="ARBA" id="ARBA00023163"/>
    </source>
</evidence>
<dbReference type="InterPro" id="IPR009057">
    <property type="entry name" value="Homeodomain-like_sf"/>
</dbReference>
<evidence type="ECO:0000313" key="5">
    <source>
        <dbReference type="EMBL" id="MPN13125.1"/>
    </source>
</evidence>